<reference evidence="2" key="1">
    <citation type="journal article" date="2021" name="PeerJ">
        <title>Extensive microbial diversity within the chicken gut microbiome revealed by metagenomics and culture.</title>
        <authorList>
            <person name="Gilroy R."/>
            <person name="Ravi A."/>
            <person name="Getino M."/>
            <person name="Pursley I."/>
            <person name="Horton D.L."/>
            <person name="Alikhan N.F."/>
            <person name="Baker D."/>
            <person name="Gharbi K."/>
            <person name="Hall N."/>
            <person name="Watson M."/>
            <person name="Adriaenssens E.M."/>
            <person name="Foster-Nyarko E."/>
            <person name="Jarju S."/>
            <person name="Secka A."/>
            <person name="Antonio M."/>
            <person name="Oren A."/>
            <person name="Chaudhuri R.R."/>
            <person name="La Ragione R."/>
            <person name="Hildebrand F."/>
            <person name="Pallen M.J."/>
        </authorList>
    </citation>
    <scope>NUCLEOTIDE SEQUENCE</scope>
    <source>
        <strain evidence="2">ChiGjej5B5-22894</strain>
    </source>
</reference>
<sequence>MRISIIGCGYLGAVYAASMASIGHDVLGLDV</sequence>
<dbReference type="Proteomes" id="UP000742460">
    <property type="component" value="Unassembled WGS sequence"/>
</dbReference>
<dbReference type="GO" id="GO:0051287">
    <property type="term" value="F:NAD binding"/>
    <property type="evidence" value="ECO:0007669"/>
    <property type="project" value="InterPro"/>
</dbReference>
<organism evidence="2 3">
    <name type="scientific">Brachybacterium massiliense</name>
    <dbReference type="NCBI Taxonomy" id="1755098"/>
    <lineage>
        <taxon>Bacteria</taxon>
        <taxon>Bacillati</taxon>
        <taxon>Actinomycetota</taxon>
        <taxon>Actinomycetes</taxon>
        <taxon>Micrococcales</taxon>
        <taxon>Dermabacteraceae</taxon>
        <taxon>Brachybacterium</taxon>
    </lineage>
</organism>
<proteinExistence type="predicted"/>
<protein>
    <submittedName>
        <fullName evidence="2">TrkA family potassium uptake protein</fullName>
    </submittedName>
</protein>
<feature type="non-terminal residue" evidence="2">
    <location>
        <position position="31"/>
    </location>
</feature>
<dbReference type="InterPro" id="IPR036291">
    <property type="entry name" value="NAD(P)-bd_dom_sf"/>
</dbReference>
<dbReference type="Gene3D" id="3.40.50.720">
    <property type="entry name" value="NAD(P)-binding Rossmann-like Domain"/>
    <property type="match status" value="1"/>
</dbReference>
<evidence type="ECO:0000313" key="2">
    <source>
        <dbReference type="EMBL" id="HJG90644.1"/>
    </source>
</evidence>
<evidence type="ECO:0000313" key="3">
    <source>
        <dbReference type="Proteomes" id="UP000742460"/>
    </source>
</evidence>
<dbReference type="GO" id="GO:0016616">
    <property type="term" value="F:oxidoreductase activity, acting on the CH-OH group of donors, NAD or NADP as acceptor"/>
    <property type="evidence" value="ECO:0007669"/>
    <property type="project" value="InterPro"/>
</dbReference>
<dbReference type="SUPFAM" id="SSF51735">
    <property type="entry name" value="NAD(P)-binding Rossmann-fold domains"/>
    <property type="match status" value="1"/>
</dbReference>
<reference evidence="2" key="2">
    <citation type="submission" date="2021-09" db="EMBL/GenBank/DDBJ databases">
        <authorList>
            <person name="Gilroy R."/>
        </authorList>
    </citation>
    <scope>NUCLEOTIDE SEQUENCE</scope>
    <source>
        <strain evidence="2">ChiGjej5B5-22894</strain>
    </source>
</reference>
<gene>
    <name evidence="2" type="ORF">K8V81_02850</name>
</gene>
<name>A0A921MU61_9MICO</name>
<feature type="domain" description="UDP-glucose/GDP-mannose dehydrogenase N-terminal" evidence="1">
    <location>
        <begin position="1"/>
        <end position="31"/>
    </location>
</feature>
<evidence type="ECO:0000259" key="1">
    <source>
        <dbReference type="Pfam" id="PF03721"/>
    </source>
</evidence>
<dbReference type="EMBL" id="DYUE01000074">
    <property type="protein sequence ID" value="HJG90644.1"/>
    <property type="molecule type" value="Genomic_DNA"/>
</dbReference>
<dbReference type="InterPro" id="IPR001732">
    <property type="entry name" value="UDP-Glc/GDP-Man_DH_N"/>
</dbReference>
<dbReference type="AlphaFoldDB" id="A0A921MU61"/>
<comment type="caution">
    <text evidence="2">The sequence shown here is derived from an EMBL/GenBank/DDBJ whole genome shotgun (WGS) entry which is preliminary data.</text>
</comment>
<dbReference type="Pfam" id="PF03721">
    <property type="entry name" value="UDPG_MGDP_dh_N"/>
    <property type="match status" value="1"/>
</dbReference>
<accession>A0A921MU61</accession>